<evidence type="ECO:0000313" key="6">
    <source>
        <dbReference type="EMBL" id="MDT9002109.1"/>
    </source>
</evidence>
<sequence length="449" mass="48879">MMQLQREQLLPALADPALSAINFLNEVIDRYPRAISFAPGAPSEDLLDGIELPALIERYCSYLREDKGLSEAQVRRHLYQYGPARGHINGLIARAMLVDECISVDPRAIVVTVGAQEAMLLALRVLCPAPEDCVAVVNPSFVGIVGAAKVLGVATIAIADTSDGVNLAALEAACRQARDRGQRIRALYVAPDHANPSGSLMQRVQREQLLALAERHDFIVIEDNAYGFTAEWETRLPTLKALDQAGRVLYIGTCAKICVPGVRIGFAIADQEVIDAQGRKGLLADELTLVKSMVTVNTSPICQAIVGGMLLQHGGSLAAIARPKAELYRRQLGHLLVALERHLPRPVQAELGISWNRPSGGFFVRMQLPVIADERLLELSAREYGVLWTPMRSFYLDGQGSCELRLSCSYLRPAVIDEGVERLARFLRAVLAGPVQPLEPRTSASVEAA</sequence>
<evidence type="ECO:0000256" key="4">
    <source>
        <dbReference type="ARBA" id="ARBA00022898"/>
    </source>
</evidence>
<organism evidence="6 7">
    <name type="scientific">Roseateles aquae</name>
    <dbReference type="NCBI Taxonomy" id="3077235"/>
    <lineage>
        <taxon>Bacteria</taxon>
        <taxon>Pseudomonadati</taxon>
        <taxon>Pseudomonadota</taxon>
        <taxon>Betaproteobacteria</taxon>
        <taxon>Burkholderiales</taxon>
        <taxon>Sphaerotilaceae</taxon>
        <taxon>Roseateles</taxon>
    </lineage>
</organism>
<dbReference type="InterPro" id="IPR015422">
    <property type="entry name" value="PyrdxlP-dep_Trfase_small"/>
</dbReference>
<dbReference type="Proteomes" id="UP001246372">
    <property type="component" value="Unassembled WGS sequence"/>
</dbReference>
<keyword evidence="2 6" id="KW-0032">Aminotransferase</keyword>
<dbReference type="InterPro" id="IPR015421">
    <property type="entry name" value="PyrdxlP-dep_Trfase_major"/>
</dbReference>
<reference evidence="6" key="1">
    <citation type="submission" date="2023-09" db="EMBL/GenBank/DDBJ databases">
        <title>Paucibacter sp. APW11 Genome sequencing and assembly.</title>
        <authorList>
            <person name="Kim I."/>
        </authorList>
    </citation>
    <scope>NUCLEOTIDE SEQUENCE</scope>
    <source>
        <strain evidence="6">APW11</strain>
    </source>
</reference>
<gene>
    <name evidence="6" type="ORF">RQP53_22715</name>
</gene>
<dbReference type="InterPro" id="IPR015424">
    <property type="entry name" value="PyrdxlP-dep_Trfase"/>
</dbReference>
<dbReference type="EMBL" id="JAVXZY010000013">
    <property type="protein sequence ID" value="MDT9002109.1"/>
    <property type="molecule type" value="Genomic_DNA"/>
</dbReference>
<evidence type="ECO:0000256" key="1">
    <source>
        <dbReference type="ARBA" id="ARBA00001933"/>
    </source>
</evidence>
<evidence type="ECO:0000256" key="2">
    <source>
        <dbReference type="ARBA" id="ARBA00022576"/>
    </source>
</evidence>
<protein>
    <submittedName>
        <fullName evidence="6">PLP-dependent aminotransferase family protein</fullName>
    </submittedName>
</protein>
<dbReference type="InterPro" id="IPR050859">
    <property type="entry name" value="Class-I_PLP-dep_aminotransf"/>
</dbReference>
<comment type="cofactor">
    <cofactor evidence="1">
        <name>pyridoxal 5'-phosphate</name>
        <dbReference type="ChEBI" id="CHEBI:597326"/>
    </cofactor>
</comment>
<dbReference type="InterPro" id="IPR004839">
    <property type="entry name" value="Aminotransferase_I/II_large"/>
</dbReference>
<dbReference type="PANTHER" id="PTHR42790">
    <property type="entry name" value="AMINOTRANSFERASE"/>
    <property type="match status" value="1"/>
</dbReference>
<dbReference type="PANTHER" id="PTHR42790:SF19">
    <property type="entry name" value="KYNURENINE_ALPHA-AMINOADIPATE AMINOTRANSFERASE, MITOCHONDRIAL"/>
    <property type="match status" value="1"/>
</dbReference>
<dbReference type="GO" id="GO:0008483">
    <property type="term" value="F:transaminase activity"/>
    <property type="evidence" value="ECO:0007669"/>
    <property type="project" value="UniProtKB-KW"/>
</dbReference>
<keyword evidence="7" id="KW-1185">Reference proteome</keyword>
<evidence type="ECO:0000313" key="7">
    <source>
        <dbReference type="Proteomes" id="UP001246372"/>
    </source>
</evidence>
<accession>A0ABU3PHR5</accession>
<comment type="caution">
    <text evidence="6">The sequence shown here is derived from an EMBL/GenBank/DDBJ whole genome shotgun (WGS) entry which is preliminary data.</text>
</comment>
<dbReference type="Gene3D" id="3.40.640.10">
    <property type="entry name" value="Type I PLP-dependent aspartate aminotransferase-like (Major domain)"/>
    <property type="match status" value="1"/>
</dbReference>
<dbReference type="SUPFAM" id="SSF53383">
    <property type="entry name" value="PLP-dependent transferases"/>
    <property type="match status" value="1"/>
</dbReference>
<dbReference type="Pfam" id="PF00155">
    <property type="entry name" value="Aminotran_1_2"/>
    <property type="match status" value="1"/>
</dbReference>
<dbReference type="RefSeq" id="WP_315653000.1">
    <property type="nucleotide sequence ID" value="NZ_JAVXZY010000013.1"/>
</dbReference>
<evidence type="ECO:0000259" key="5">
    <source>
        <dbReference type="Pfam" id="PF00155"/>
    </source>
</evidence>
<dbReference type="CDD" id="cd00609">
    <property type="entry name" value="AAT_like"/>
    <property type="match status" value="1"/>
</dbReference>
<keyword evidence="3" id="KW-0808">Transferase</keyword>
<dbReference type="Gene3D" id="3.90.1150.10">
    <property type="entry name" value="Aspartate Aminotransferase, domain 1"/>
    <property type="match status" value="1"/>
</dbReference>
<evidence type="ECO:0000256" key="3">
    <source>
        <dbReference type="ARBA" id="ARBA00022679"/>
    </source>
</evidence>
<keyword evidence="4" id="KW-0663">Pyridoxal phosphate</keyword>
<name>A0ABU3PHR5_9BURK</name>
<proteinExistence type="predicted"/>
<feature type="domain" description="Aminotransferase class I/classII large" evidence="5">
    <location>
        <begin position="77"/>
        <end position="423"/>
    </location>
</feature>